<evidence type="ECO:0000256" key="3">
    <source>
        <dbReference type="ARBA" id="ARBA00001964"/>
    </source>
</evidence>
<dbReference type="Gene3D" id="3.40.50.970">
    <property type="match status" value="2"/>
</dbReference>
<feature type="domain" description="RING-type" evidence="15">
    <location>
        <begin position="464"/>
        <end position="503"/>
    </location>
</feature>
<comment type="cofactor">
    <cofactor evidence="3">
        <name>thiamine diphosphate</name>
        <dbReference type="ChEBI" id="CHEBI:58937"/>
    </cofactor>
</comment>
<dbReference type="PANTHER" id="PTHR43452">
    <property type="entry name" value="PYRUVATE DECARBOXYLASE"/>
    <property type="match status" value="1"/>
</dbReference>
<dbReference type="GO" id="GO:0004737">
    <property type="term" value="F:pyruvate decarboxylase activity"/>
    <property type="evidence" value="ECO:0007669"/>
    <property type="project" value="UniProtKB-EC"/>
</dbReference>
<keyword evidence="7" id="KW-0479">Metal-binding</keyword>
<name>A0AAD8GZB2_9APIA</name>
<dbReference type="SUPFAM" id="SSF57850">
    <property type="entry name" value="RING/U-box"/>
    <property type="match status" value="1"/>
</dbReference>
<reference evidence="16" key="1">
    <citation type="submission" date="2023-02" db="EMBL/GenBank/DDBJ databases">
        <title>Genome of toxic invasive species Heracleum sosnowskyi carries increased number of genes despite the absence of recent whole-genome duplications.</title>
        <authorList>
            <person name="Schelkunov M."/>
            <person name="Shtratnikova V."/>
            <person name="Makarenko M."/>
            <person name="Klepikova A."/>
            <person name="Omelchenko D."/>
            <person name="Novikova G."/>
            <person name="Obukhova E."/>
            <person name="Bogdanov V."/>
            <person name="Penin A."/>
            <person name="Logacheva M."/>
        </authorList>
    </citation>
    <scope>NUCLEOTIDE SEQUENCE</scope>
    <source>
        <strain evidence="16">Hsosn_3</strain>
        <tissue evidence="16">Leaf</tissue>
    </source>
</reference>
<evidence type="ECO:0000256" key="14">
    <source>
        <dbReference type="PROSITE-ProRule" id="PRU00175"/>
    </source>
</evidence>
<comment type="caution">
    <text evidence="16">The sequence shown here is derived from an EMBL/GenBank/DDBJ whole genome shotgun (WGS) entry which is preliminary data.</text>
</comment>
<dbReference type="InterPro" id="IPR029061">
    <property type="entry name" value="THDP-binding"/>
</dbReference>
<dbReference type="Pfam" id="PF13639">
    <property type="entry name" value="zf-RING_2"/>
    <property type="match status" value="1"/>
</dbReference>
<evidence type="ECO:0000256" key="4">
    <source>
        <dbReference type="ARBA" id="ARBA00007812"/>
    </source>
</evidence>
<dbReference type="PROSITE" id="PS50089">
    <property type="entry name" value="ZF_RING_2"/>
    <property type="match status" value="2"/>
</dbReference>
<evidence type="ECO:0000256" key="11">
    <source>
        <dbReference type="ARBA" id="ARBA00022842"/>
    </source>
</evidence>
<dbReference type="SMART" id="SM00184">
    <property type="entry name" value="RING"/>
    <property type="match status" value="2"/>
</dbReference>
<evidence type="ECO:0000256" key="2">
    <source>
        <dbReference type="ARBA" id="ARBA00001920"/>
    </source>
</evidence>
<dbReference type="InterPro" id="IPR012001">
    <property type="entry name" value="Thiamin_PyroP_enz_TPP-bd_dom"/>
</dbReference>
<evidence type="ECO:0000256" key="13">
    <source>
        <dbReference type="ARBA" id="ARBA00023239"/>
    </source>
</evidence>
<evidence type="ECO:0000256" key="6">
    <source>
        <dbReference type="ARBA" id="ARBA00013202"/>
    </source>
</evidence>
<evidence type="ECO:0000259" key="15">
    <source>
        <dbReference type="PROSITE" id="PS50089"/>
    </source>
</evidence>
<proteinExistence type="inferred from homology"/>
<comment type="subunit">
    <text evidence="5">Homotetramer.</text>
</comment>
<dbReference type="PROSITE" id="PS00518">
    <property type="entry name" value="ZF_RING_1"/>
    <property type="match status" value="1"/>
</dbReference>
<dbReference type="InterPro" id="IPR013083">
    <property type="entry name" value="Znf_RING/FYVE/PHD"/>
</dbReference>
<dbReference type="InterPro" id="IPR012110">
    <property type="entry name" value="PDC/IPDC-like"/>
</dbReference>
<dbReference type="EMBL" id="JAUIZM010000011">
    <property type="protein sequence ID" value="KAK1356954.1"/>
    <property type="molecule type" value="Genomic_DNA"/>
</dbReference>
<accession>A0AAD8GZB2</accession>
<dbReference type="AlphaFoldDB" id="A0AAD8GZB2"/>
<keyword evidence="9" id="KW-0210">Decarboxylase</keyword>
<comment type="similarity">
    <text evidence="4">Belongs to the TPP enzyme family.</text>
</comment>
<comment type="cofactor">
    <cofactor evidence="2">
        <name>a metal cation</name>
        <dbReference type="ChEBI" id="CHEBI:25213"/>
    </cofactor>
</comment>
<keyword evidence="10" id="KW-0862">Zinc</keyword>
<dbReference type="Pfam" id="PF02776">
    <property type="entry name" value="TPP_enzyme_N"/>
    <property type="match status" value="1"/>
</dbReference>
<dbReference type="GO" id="GO:0008270">
    <property type="term" value="F:zinc ion binding"/>
    <property type="evidence" value="ECO:0007669"/>
    <property type="project" value="UniProtKB-KW"/>
</dbReference>
<evidence type="ECO:0000256" key="1">
    <source>
        <dbReference type="ARBA" id="ARBA00001041"/>
    </source>
</evidence>
<dbReference type="Gene3D" id="3.30.40.10">
    <property type="entry name" value="Zinc/RING finger domain, C3HC4 (zinc finger)"/>
    <property type="match status" value="1"/>
</dbReference>
<evidence type="ECO:0000256" key="7">
    <source>
        <dbReference type="ARBA" id="ARBA00022723"/>
    </source>
</evidence>
<dbReference type="SUPFAM" id="SSF52518">
    <property type="entry name" value="Thiamin diphosphate-binding fold (THDP-binding)"/>
    <property type="match status" value="2"/>
</dbReference>
<evidence type="ECO:0000256" key="5">
    <source>
        <dbReference type="ARBA" id="ARBA00011881"/>
    </source>
</evidence>
<gene>
    <name evidence="16" type="ORF">POM88_050210</name>
</gene>
<dbReference type="EC" id="4.1.1.1" evidence="6"/>
<evidence type="ECO:0000256" key="10">
    <source>
        <dbReference type="ARBA" id="ARBA00022833"/>
    </source>
</evidence>
<comment type="catalytic activity">
    <reaction evidence="1">
        <text>a 2-oxocarboxylate + H(+) = an aldehyde + CO2</text>
        <dbReference type="Rhea" id="RHEA:11628"/>
        <dbReference type="ChEBI" id="CHEBI:15378"/>
        <dbReference type="ChEBI" id="CHEBI:16526"/>
        <dbReference type="ChEBI" id="CHEBI:17478"/>
        <dbReference type="ChEBI" id="CHEBI:35179"/>
        <dbReference type="EC" id="4.1.1.1"/>
    </reaction>
</comment>
<dbReference type="GO" id="GO:0030976">
    <property type="term" value="F:thiamine pyrophosphate binding"/>
    <property type="evidence" value="ECO:0007669"/>
    <property type="project" value="InterPro"/>
</dbReference>
<dbReference type="InterPro" id="IPR001841">
    <property type="entry name" value="Znf_RING"/>
</dbReference>
<dbReference type="GO" id="GO:0005829">
    <property type="term" value="C:cytosol"/>
    <property type="evidence" value="ECO:0007669"/>
    <property type="project" value="TreeGrafter"/>
</dbReference>
<evidence type="ECO:0000313" key="17">
    <source>
        <dbReference type="Proteomes" id="UP001237642"/>
    </source>
</evidence>
<dbReference type="PANTHER" id="PTHR43452:SF1">
    <property type="entry name" value="PYRUVATE DECARBOXYLASE C186.09-RELATED"/>
    <property type="match status" value="1"/>
</dbReference>
<evidence type="ECO:0000256" key="12">
    <source>
        <dbReference type="ARBA" id="ARBA00023052"/>
    </source>
</evidence>
<organism evidence="16 17">
    <name type="scientific">Heracleum sosnowskyi</name>
    <dbReference type="NCBI Taxonomy" id="360622"/>
    <lineage>
        <taxon>Eukaryota</taxon>
        <taxon>Viridiplantae</taxon>
        <taxon>Streptophyta</taxon>
        <taxon>Embryophyta</taxon>
        <taxon>Tracheophyta</taxon>
        <taxon>Spermatophyta</taxon>
        <taxon>Magnoliopsida</taxon>
        <taxon>eudicotyledons</taxon>
        <taxon>Gunneridae</taxon>
        <taxon>Pentapetalae</taxon>
        <taxon>asterids</taxon>
        <taxon>campanulids</taxon>
        <taxon>Apiales</taxon>
        <taxon>Apiaceae</taxon>
        <taxon>Apioideae</taxon>
        <taxon>apioid superclade</taxon>
        <taxon>Tordylieae</taxon>
        <taxon>Tordyliinae</taxon>
        <taxon>Heracleum</taxon>
    </lineage>
</organism>
<dbReference type="GO" id="GO:0000949">
    <property type="term" value="P:aromatic amino acid family catabolic process to alcohol via Ehrlich pathway"/>
    <property type="evidence" value="ECO:0007669"/>
    <property type="project" value="TreeGrafter"/>
</dbReference>
<dbReference type="Proteomes" id="UP001237642">
    <property type="component" value="Unassembled WGS sequence"/>
</dbReference>
<keyword evidence="17" id="KW-1185">Reference proteome</keyword>
<dbReference type="CDD" id="cd16448">
    <property type="entry name" value="RING-H2"/>
    <property type="match status" value="1"/>
</dbReference>
<sequence>MEEPDSIFRVLAQAIKKMDITHVFCSVSESDFTDILVQEDIKVVHCVNTCSAAYAADAFARIKGLGIFVENDGGIESLSALRGSFSNGIPVICLWKDDQEQDNVHHLFERFTCFQGCVGSSKDADKGISDAVSTAVESRSPVFLRILNGSLDENEETTPTKSITPVFKKQGYAACKENYRHSQNDMIDLVMTFLKEYLPSEEIFVLSEIPCINTEFPPTCLFEFGRDKEIVGWSLGATIGYALAEAEKRLITCITDLSFQSADADISTMLRIGCNAIIILLNRSHRNLGKWNYTGIFDSMDVGQLKSWSTRVYTERRLRKAIRIANLLHKNRLCLIEVSIENQISIEKMFFEKYRLVFCDDLEENSKNLGSDNGFCVICYEAIINREYVVSYQICRHVFHKVCVDKMFEKGYMSCPWDRLPLNGPCETWIFQKDEVSDDEIPDAEIFPEQELNIIRHPNIESCCSRCSVQYRAGASKVTLINCSHTFCIRCLPLVWTTCLKCHEPAHPMDIVIVYEEDLELIGQAPVLAVATEGRQENEVNIEAAEAPAWDEEEAHRLADIDYATSEWFWR</sequence>
<feature type="domain" description="RING-type" evidence="15">
    <location>
        <begin position="376"/>
        <end position="419"/>
    </location>
</feature>
<keyword evidence="8 14" id="KW-0863">Zinc-finger</keyword>
<keyword evidence="13" id="KW-0456">Lyase</keyword>
<evidence type="ECO:0000256" key="8">
    <source>
        <dbReference type="ARBA" id="ARBA00022771"/>
    </source>
</evidence>
<reference evidence="16" key="2">
    <citation type="submission" date="2023-05" db="EMBL/GenBank/DDBJ databases">
        <authorList>
            <person name="Schelkunov M.I."/>
        </authorList>
    </citation>
    <scope>NUCLEOTIDE SEQUENCE</scope>
    <source>
        <strain evidence="16">Hsosn_3</strain>
        <tissue evidence="16">Leaf</tissue>
    </source>
</reference>
<keyword evidence="11" id="KW-0460">Magnesium</keyword>
<keyword evidence="12" id="KW-0786">Thiamine pyrophosphate</keyword>
<evidence type="ECO:0000256" key="9">
    <source>
        <dbReference type="ARBA" id="ARBA00022793"/>
    </source>
</evidence>
<evidence type="ECO:0000313" key="16">
    <source>
        <dbReference type="EMBL" id="KAK1356954.1"/>
    </source>
</evidence>
<dbReference type="InterPro" id="IPR017907">
    <property type="entry name" value="Znf_RING_CS"/>
</dbReference>
<protein>
    <recommendedName>
        <fullName evidence="6">pyruvate decarboxylase</fullName>
        <ecNumber evidence="6">4.1.1.1</ecNumber>
    </recommendedName>
</protein>